<proteinExistence type="predicted"/>
<dbReference type="RefSeq" id="WP_131563067.1">
    <property type="nucleotide sequence ID" value="NZ_SJSN01000041.1"/>
</dbReference>
<keyword evidence="1" id="KW-0547">Nucleotide-binding</keyword>
<organism evidence="1 2">
    <name type="scientific">Pedobacter frigidisoli</name>
    <dbReference type="NCBI Taxonomy" id="2530455"/>
    <lineage>
        <taxon>Bacteria</taxon>
        <taxon>Pseudomonadati</taxon>
        <taxon>Bacteroidota</taxon>
        <taxon>Sphingobacteriia</taxon>
        <taxon>Sphingobacteriales</taxon>
        <taxon>Sphingobacteriaceae</taxon>
        <taxon>Pedobacter</taxon>
    </lineage>
</organism>
<dbReference type="GO" id="GO:0005524">
    <property type="term" value="F:ATP binding"/>
    <property type="evidence" value="ECO:0007669"/>
    <property type="project" value="UniProtKB-KW"/>
</dbReference>
<protein>
    <submittedName>
        <fullName evidence="1">ATP-binding protein</fullName>
    </submittedName>
</protein>
<gene>
    <name evidence="1" type="ORF">EZ449_22265</name>
</gene>
<dbReference type="OrthoDB" id="2041081at2"/>
<evidence type="ECO:0000313" key="2">
    <source>
        <dbReference type="Proteomes" id="UP000291485"/>
    </source>
</evidence>
<keyword evidence="1" id="KW-0067">ATP-binding</keyword>
<dbReference type="Proteomes" id="UP000291485">
    <property type="component" value="Unassembled WGS sequence"/>
</dbReference>
<name>A0A4V2MK35_9SPHI</name>
<sequence>MEEIIPELHTNISGKIRNTKLPKAKSLWPLFETISNSIHAIQDKKIENGKVMIYISRQGNADILAECEKVDIYPIMDIEVIDNGIGLNLGNFKSFLTAESEHKIERGAKGIGRFVCLKAFKSLKFKSSFKNEVTNENHIREFTFKPIDKGIFEHKVDLSSSVKTGTSVTLKNFIADYQDTCPKALYDIGEKIIDHFLVFYLNQKAPHIDIIEKINGTKIDLNSIFNTSFKASIKASKFELYGNEFQIHLLRLYDVKKGHRIHYCGNDRVVREEKLVKYIPDLGNSIMEEANIYFTYQVYITSKFLDDNVDNERTDFDFPDNLEDTDLQNLVNDLPNLDRIRQKAVLSLEDILKDYLGNIREQKYEKYSQHIIADAPQYKTLLKYKPEVVRNMNPNLSGNRLNIELYKVQSDLEIEIKELGEKILNTNSVNDSDEYKLLYDDFIEKFNDIGKANLAKYIVHRKSVIELLDKFLGVDDNDEFLTEDTIHKIFFPLKSESDEITFEQQNLWLIDERLSYHSYLSSDKSFKETKILTGSESLDRPDLLIFNESFAFVNDEAPHNSFVIVEFKRPERKDYHTRNKKKNPIDQVISYIGTIRENTATDRKGKVIQVDKDRTPFYAYVICDFNNNLKNILDERNYTQTPDGQGYFYFHSKYNAYIEVISYTKLLKDAKARNRLLFDKLGLPSH</sequence>
<dbReference type="EMBL" id="SJSN01000041">
    <property type="protein sequence ID" value="TCC96716.1"/>
    <property type="molecule type" value="Genomic_DNA"/>
</dbReference>
<reference evidence="1 2" key="1">
    <citation type="submission" date="2019-02" db="EMBL/GenBank/DDBJ databases">
        <title>Pedobacter sp. RP-3-11 sp. nov., isolated from Arctic soil.</title>
        <authorList>
            <person name="Dahal R.H."/>
        </authorList>
    </citation>
    <scope>NUCLEOTIDE SEQUENCE [LARGE SCALE GENOMIC DNA]</scope>
    <source>
        <strain evidence="1 2">RP-3-11</strain>
    </source>
</reference>
<dbReference type="SUPFAM" id="SSF55874">
    <property type="entry name" value="ATPase domain of HSP90 chaperone/DNA topoisomerase II/histidine kinase"/>
    <property type="match status" value="1"/>
</dbReference>
<dbReference type="InterPro" id="IPR036890">
    <property type="entry name" value="HATPase_C_sf"/>
</dbReference>
<accession>A0A4V2MK35</accession>
<evidence type="ECO:0000313" key="1">
    <source>
        <dbReference type="EMBL" id="TCC96716.1"/>
    </source>
</evidence>
<dbReference type="AlphaFoldDB" id="A0A4V2MK35"/>
<comment type="caution">
    <text evidence="1">The sequence shown here is derived from an EMBL/GenBank/DDBJ whole genome shotgun (WGS) entry which is preliminary data.</text>
</comment>
<keyword evidence="2" id="KW-1185">Reference proteome</keyword>